<evidence type="ECO:0000313" key="1">
    <source>
        <dbReference type="EMBL" id="CAL5132894.1"/>
    </source>
</evidence>
<gene>
    <name evidence="1" type="ORF">CDAUBV1_LOCUS5775</name>
</gene>
<dbReference type="Proteomes" id="UP001497525">
    <property type="component" value="Unassembled WGS sequence"/>
</dbReference>
<dbReference type="EMBL" id="CAXLJL010000145">
    <property type="protein sequence ID" value="CAL5132894.1"/>
    <property type="molecule type" value="Genomic_DNA"/>
</dbReference>
<reference evidence="1" key="1">
    <citation type="submission" date="2024-06" db="EMBL/GenBank/DDBJ databases">
        <authorList>
            <person name="Liu X."/>
            <person name="Lenzi L."/>
            <person name="Haldenby T S."/>
            <person name="Uol C."/>
        </authorList>
    </citation>
    <scope>NUCLEOTIDE SEQUENCE</scope>
</reference>
<evidence type="ECO:0000313" key="2">
    <source>
        <dbReference type="Proteomes" id="UP001497525"/>
    </source>
</evidence>
<organism evidence="1 2">
    <name type="scientific">Calicophoron daubneyi</name>
    <name type="common">Rumen fluke</name>
    <name type="synonym">Paramphistomum daubneyi</name>
    <dbReference type="NCBI Taxonomy" id="300641"/>
    <lineage>
        <taxon>Eukaryota</taxon>
        <taxon>Metazoa</taxon>
        <taxon>Spiralia</taxon>
        <taxon>Lophotrochozoa</taxon>
        <taxon>Platyhelminthes</taxon>
        <taxon>Trematoda</taxon>
        <taxon>Digenea</taxon>
        <taxon>Plagiorchiida</taxon>
        <taxon>Pronocephalata</taxon>
        <taxon>Paramphistomoidea</taxon>
        <taxon>Paramphistomidae</taxon>
        <taxon>Calicophoron</taxon>
    </lineage>
</organism>
<sequence length="110" mass="12080">MSKYSIHNLSQETLAVNLFVYIWWFKYGVTRSSDTNGEEGVDEMIAEIDRKRRAVVGSGRMVHASAEADRQTASGDLATIGSLTDLSPSFGYVPGSMSKFVANLDVVRSQ</sequence>
<accession>A0AAV2T6Z9</accession>
<protein>
    <submittedName>
        <fullName evidence="1">Uncharacterized protein</fullName>
    </submittedName>
</protein>
<name>A0AAV2T6Z9_CALDB</name>
<dbReference type="AlphaFoldDB" id="A0AAV2T6Z9"/>
<comment type="caution">
    <text evidence="1">The sequence shown here is derived from an EMBL/GenBank/DDBJ whole genome shotgun (WGS) entry which is preliminary data.</text>
</comment>
<proteinExistence type="predicted"/>